<gene>
    <name evidence="6" type="ORF">SAMN05444170_5379</name>
</gene>
<keyword evidence="7" id="KW-1185">Reference proteome</keyword>
<dbReference type="EMBL" id="LT670849">
    <property type="protein sequence ID" value="SHN83032.1"/>
    <property type="molecule type" value="Genomic_DNA"/>
</dbReference>
<protein>
    <submittedName>
        <fullName evidence="6">Amino acid ABC transporter substrate-binding protein, PAAT family</fullName>
    </submittedName>
</protein>
<keyword evidence="2" id="KW-0813">Transport</keyword>
<evidence type="ECO:0000256" key="4">
    <source>
        <dbReference type="SAM" id="SignalP"/>
    </source>
</evidence>
<dbReference type="PANTHER" id="PTHR30085">
    <property type="entry name" value="AMINO ACID ABC TRANSPORTER PERMEASE"/>
    <property type="match status" value="1"/>
</dbReference>
<reference evidence="7" key="1">
    <citation type="submission" date="2016-11" db="EMBL/GenBank/DDBJ databases">
        <authorList>
            <person name="Varghese N."/>
            <person name="Submissions S."/>
        </authorList>
    </citation>
    <scope>NUCLEOTIDE SEQUENCE [LARGE SCALE GENOMIC DNA]</scope>
    <source>
        <strain evidence="7">GAS401</strain>
    </source>
</reference>
<dbReference type="InterPro" id="IPR001638">
    <property type="entry name" value="Solute-binding_3/MltF_N"/>
</dbReference>
<dbReference type="SMART" id="SM00062">
    <property type="entry name" value="PBPb"/>
    <property type="match status" value="1"/>
</dbReference>
<dbReference type="RefSeq" id="WP_072822483.1">
    <property type="nucleotide sequence ID" value="NZ_LT670849.1"/>
</dbReference>
<dbReference type="Pfam" id="PF00497">
    <property type="entry name" value="SBP_bac_3"/>
    <property type="match status" value="1"/>
</dbReference>
<dbReference type="GO" id="GO:0005576">
    <property type="term" value="C:extracellular region"/>
    <property type="evidence" value="ECO:0007669"/>
    <property type="project" value="TreeGrafter"/>
</dbReference>
<feature type="signal peptide" evidence="4">
    <location>
        <begin position="1"/>
        <end position="21"/>
    </location>
</feature>
<evidence type="ECO:0000256" key="2">
    <source>
        <dbReference type="ARBA" id="ARBA00022448"/>
    </source>
</evidence>
<evidence type="ECO:0000256" key="3">
    <source>
        <dbReference type="ARBA" id="ARBA00022729"/>
    </source>
</evidence>
<keyword evidence="3 4" id="KW-0732">Signal</keyword>
<feature type="chain" id="PRO_5012523121" evidence="4">
    <location>
        <begin position="22"/>
        <end position="303"/>
    </location>
</feature>
<feature type="domain" description="Solute-binding protein family 3/N-terminal" evidence="5">
    <location>
        <begin position="38"/>
        <end position="271"/>
    </location>
</feature>
<dbReference type="Gene3D" id="3.40.190.10">
    <property type="entry name" value="Periplasmic binding protein-like II"/>
    <property type="match status" value="2"/>
</dbReference>
<dbReference type="OrthoDB" id="7240770at2"/>
<accession>A0A1M7UJ48</accession>
<sequence>MRKHLLAALSLTALVSGPAAASAEELTGTLAKVKELGYITIGHREASVPFSYVDDKQQPVGFAIDICHKIVDAVKRELKLEKLETRYVLVTSPSRIPLMANGTIDLECGNTTNNVERQKQVWYTNTHFLTASRYLSKVESHLRSIEDLKGKTVVAPAGSTNIKQALEFNNRLNLGMTIIPVQDQGEAFLMVETGRAAAFVQDDIVLAGLIAISKDPKAYEISEGAFSTPEPYGIMLRKDDMAFKALADATTSALYKSPEGPALYARWFTQPIPPKNVNLNIPMSPAMKKAFEKPTDSPDPATY</sequence>
<evidence type="ECO:0000256" key="1">
    <source>
        <dbReference type="ARBA" id="ARBA00010333"/>
    </source>
</evidence>
<name>A0A1M7UJ48_9BRAD</name>
<dbReference type="InterPro" id="IPR051455">
    <property type="entry name" value="Bact_solute-bind_prot3"/>
</dbReference>
<dbReference type="AlphaFoldDB" id="A0A1M7UJ48"/>
<dbReference type="GO" id="GO:0006865">
    <property type="term" value="P:amino acid transport"/>
    <property type="evidence" value="ECO:0007669"/>
    <property type="project" value="TreeGrafter"/>
</dbReference>
<dbReference type="PANTHER" id="PTHR30085:SF2">
    <property type="entry name" value="GLUTAMATE_ASPARTATE IMPORT SOLUTE-BINDING PROTEIN"/>
    <property type="match status" value="1"/>
</dbReference>
<evidence type="ECO:0000313" key="6">
    <source>
        <dbReference type="EMBL" id="SHN83032.1"/>
    </source>
</evidence>
<dbReference type="GO" id="GO:0030288">
    <property type="term" value="C:outer membrane-bounded periplasmic space"/>
    <property type="evidence" value="ECO:0007669"/>
    <property type="project" value="TreeGrafter"/>
</dbReference>
<dbReference type="SUPFAM" id="SSF53850">
    <property type="entry name" value="Periplasmic binding protein-like II"/>
    <property type="match status" value="1"/>
</dbReference>
<dbReference type="CDD" id="cd13688">
    <property type="entry name" value="PBP2_GltI_DEBP"/>
    <property type="match status" value="1"/>
</dbReference>
<organism evidence="6 7">
    <name type="scientific">Bradyrhizobium erythrophlei</name>
    <dbReference type="NCBI Taxonomy" id="1437360"/>
    <lineage>
        <taxon>Bacteria</taxon>
        <taxon>Pseudomonadati</taxon>
        <taxon>Pseudomonadota</taxon>
        <taxon>Alphaproteobacteria</taxon>
        <taxon>Hyphomicrobiales</taxon>
        <taxon>Nitrobacteraceae</taxon>
        <taxon>Bradyrhizobium</taxon>
    </lineage>
</organism>
<proteinExistence type="inferred from homology"/>
<dbReference type="Proteomes" id="UP000184096">
    <property type="component" value="Chromosome I"/>
</dbReference>
<evidence type="ECO:0000259" key="5">
    <source>
        <dbReference type="SMART" id="SM00062"/>
    </source>
</evidence>
<evidence type="ECO:0000313" key="7">
    <source>
        <dbReference type="Proteomes" id="UP000184096"/>
    </source>
</evidence>
<comment type="similarity">
    <text evidence="1">Belongs to the bacterial solute-binding protein 3 family.</text>
</comment>